<dbReference type="EMBL" id="JABSTU010000009">
    <property type="protein sequence ID" value="KAH8021342.1"/>
    <property type="molecule type" value="Genomic_DNA"/>
</dbReference>
<feature type="region of interest" description="Disordered" evidence="1">
    <location>
        <begin position="264"/>
        <end position="292"/>
    </location>
</feature>
<evidence type="ECO:0000313" key="2">
    <source>
        <dbReference type="EMBL" id="KAH8021342.1"/>
    </source>
</evidence>
<dbReference type="VEuPathDB" id="VectorBase:LOC119179195"/>
<name>A0A9J6DHD2_RHIMP</name>
<keyword evidence="3" id="KW-1185">Reference proteome</keyword>
<feature type="region of interest" description="Disordered" evidence="1">
    <location>
        <begin position="138"/>
        <end position="215"/>
    </location>
</feature>
<reference evidence="2" key="1">
    <citation type="journal article" date="2020" name="Cell">
        <title>Large-Scale Comparative Analyses of Tick Genomes Elucidate Their Genetic Diversity and Vector Capacities.</title>
        <authorList>
            <consortium name="Tick Genome and Microbiome Consortium (TIGMIC)"/>
            <person name="Jia N."/>
            <person name="Wang J."/>
            <person name="Shi W."/>
            <person name="Du L."/>
            <person name="Sun Y."/>
            <person name="Zhan W."/>
            <person name="Jiang J.F."/>
            <person name="Wang Q."/>
            <person name="Zhang B."/>
            <person name="Ji P."/>
            <person name="Bell-Sakyi L."/>
            <person name="Cui X.M."/>
            <person name="Yuan T.T."/>
            <person name="Jiang B.G."/>
            <person name="Yang W.F."/>
            <person name="Lam T.T."/>
            <person name="Chang Q.C."/>
            <person name="Ding S.J."/>
            <person name="Wang X.J."/>
            <person name="Zhu J.G."/>
            <person name="Ruan X.D."/>
            <person name="Zhao L."/>
            <person name="Wei J.T."/>
            <person name="Ye R.Z."/>
            <person name="Que T.C."/>
            <person name="Du C.H."/>
            <person name="Zhou Y.H."/>
            <person name="Cheng J.X."/>
            <person name="Dai P.F."/>
            <person name="Guo W.B."/>
            <person name="Han X.H."/>
            <person name="Huang E.J."/>
            <person name="Li L.F."/>
            <person name="Wei W."/>
            <person name="Gao Y.C."/>
            <person name="Liu J.Z."/>
            <person name="Shao H.Z."/>
            <person name="Wang X."/>
            <person name="Wang C.C."/>
            <person name="Yang T.C."/>
            <person name="Huo Q.B."/>
            <person name="Li W."/>
            <person name="Chen H.Y."/>
            <person name="Chen S.E."/>
            <person name="Zhou L.G."/>
            <person name="Ni X.B."/>
            <person name="Tian J.H."/>
            <person name="Sheng Y."/>
            <person name="Liu T."/>
            <person name="Pan Y.S."/>
            <person name="Xia L.Y."/>
            <person name="Li J."/>
            <person name="Zhao F."/>
            <person name="Cao W.C."/>
        </authorList>
    </citation>
    <scope>NUCLEOTIDE SEQUENCE</scope>
    <source>
        <strain evidence="2">Rmic-2018</strain>
    </source>
</reference>
<gene>
    <name evidence="2" type="ORF">HPB51_015332</name>
</gene>
<accession>A0A9J6DHD2</accession>
<feature type="compositionally biased region" description="Basic and acidic residues" evidence="1">
    <location>
        <begin position="200"/>
        <end position="212"/>
    </location>
</feature>
<reference evidence="2" key="2">
    <citation type="submission" date="2021-09" db="EMBL/GenBank/DDBJ databases">
        <authorList>
            <person name="Jia N."/>
            <person name="Wang J."/>
            <person name="Shi W."/>
            <person name="Du L."/>
            <person name="Sun Y."/>
            <person name="Zhan W."/>
            <person name="Jiang J."/>
            <person name="Wang Q."/>
            <person name="Zhang B."/>
            <person name="Ji P."/>
            <person name="Sakyi L.B."/>
            <person name="Cui X."/>
            <person name="Yuan T."/>
            <person name="Jiang B."/>
            <person name="Yang W."/>
            <person name="Lam T.T.-Y."/>
            <person name="Chang Q."/>
            <person name="Ding S."/>
            <person name="Wang X."/>
            <person name="Zhu J."/>
            <person name="Ruan X."/>
            <person name="Zhao L."/>
            <person name="Wei J."/>
            <person name="Que T."/>
            <person name="Du C."/>
            <person name="Cheng J."/>
            <person name="Dai P."/>
            <person name="Han X."/>
            <person name="Huang E."/>
            <person name="Gao Y."/>
            <person name="Liu J."/>
            <person name="Shao H."/>
            <person name="Ye R."/>
            <person name="Li L."/>
            <person name="Wei W."/>
            <person name="Wang X."/>
            <person name="Wang C."/>
            <person name="Huo Q."/>
            <person name="Li W."/>
            <person name="Guo W."/>
            <person name="Chen H."/>
            <person name="Chen S."/>
            <person name="Zhou L."/>
            <person name="Zhou L."/>
            <person name="Ni X."/>
            <person name="Tian J."/>
            <person name="Zhou Y."/>
            <person name="Sheng Y."/>
            <person name="Liu T."/>
            <person name="Pan Y."/>
            <person name="Xia L."/>
            <person name="Li J."/>
            <person name="Zhao F."/>
            <person name="Cao W."/>
        </authorList>
    </citation>
    <scope>NUCLEOTIDE SEQUENCE</scope>
    <source>
        <strain evidence="2">Rmic-2018</strain>
        <tissue evidence="2">Larvae</tissue>
    </source>
</reference>
<sequence>MRVHVLDSAPRAHACLALAPAHAVLAQELGVIPKLRSRTDMADRCPRTQFVPRSDGPQTRRRLFHGRREQRPPGFDGLMGAAYLQELFGLPSTCPWTPGPTLPTEPAPYYYVQWPYPVLPLFPSLPPWMVPAISCEVAPNQGRPRRPGASPDVTRNGNLPRPPERQVVKRRGSRPPAEQGTEVVRSQGTRARTRKSATHSRSETSRSSPSKEEQDEYIDVVLSRLLRAAADLGLSVPAKKEEPRCSTRKFIYSAAMLRSLNVQNRASTPVSRSGHQNNGPEGSGTSASNVQE</sequence>
<organism evidence="2 3">
    <name type="scientific">Rhipicephalus microplus</name>
    <name type="common">Cattle tick</name>
    <name type="synonym">Boophilus microplus</name>
    <dbReference type="NCBI Taxonomy" id="6941"/>
    <lineage>
        <taxon>Eukaryota</taxon>
        <taxon>Metazoa</taxon>
        <taxon>Ecdysozoa</taxon>
        <taxon>Arthropoda</taxon>
        <taxon>Chelicerata</taxon>
        <taxon>Arachnida</taxon>
        <taxon>Acari</taxon>
        <taxon>Parasitiformes</taxon>
        <taxon>Ixodida</taxon>
        <taxon>Ixodoidea</taxon>
        <taxon>Ixodidae</taxon>
        <taxon>Rhipicephalinae</taxon>
        <taxon>Rhipicephalus</taxon>
        <taxon>Boophilus</taxon>
    </lineage>
</organism>
<comment type="caution">
    <text evidence="2">The sequence shown here is derived from an EMBL/GenBank/DDBJ whole genome shotgun (WGS) entry which is preliminary data.</text>
</comment>
<evidence type="ECO:0000313" key="3">
    <source>
        <dbReference type="Proteomes" id="UP000821866"/>
    </source>
</evidence>
<proteinExistence type="predicted"/>
<dbReference type="Proteomes" id="UP000821866">
    <property type="component" value="Chromosome 7"/>
</dbReference>
<evidence type="ECO:0000256" key="1">
    <source>
        <dbReference type="SAM" id="MobiDB-lite"/>
    </source>
</evidence>
<protein>
    <submittedName>
        <fullName evidence="2">Uncharacterized protein</fullName>
    </submittedName>
</protein>
<dbReference type="AlphaFoldDB" id="A0A9J6DHD2"/>